<feature type="binding site" evidence="10">
    <location>
        <position position="97"/>
    </location>
    <ligand>
        <name>Mg(2+)</name>
        <dbReference type="ChEBI" id="CHEBI:18420"/>
    </ligand>
</feature>
<dbReference type="InterPro" id="IPR034291">
    <property type="entry name" value="TMP_synthase"/>
</dbReference>
<evidence type="ECO:0000256" key="12">
    <source>
        <dbReference type="RuleBase" id="RU004253"/>
    </source>
</evidence>
<evidence type="ECO:0000259" key="13">
    <source>
        <dbReference type="Pfam" id="PF02581"/>
    </source>
</evidence>
<dbReference type="STRING" id="590998.Celf_1656"/>
<proteinExistence type="inferred from homology"/>
<comment type="cofactor">
    <cofactor evidence="10">
        <name>Mg(2+)</name>
        <dbReference type="ChEBI" id="CHEBI:18420"/>
    </cofactor>
    <text evidence="10">Binds 1 Mg(2+) ion per subunit.</text>
</comment>
<dbReference type="CDD" id="cd00564">
    <property type="entry name" value="TMP_TenI"/>
    <property type="match status" value="1"/>
</dbReference>
<dbReference type="InterPro" id="IPR036206">
    <property type="entry name" value="ThiamineP_synth_sf"/>
</dbReference>
<comment type="catalytic activity">
    <reaction evidence="8 10 11">
        <text>2-(2-carboxy-4-methylthiazol-5-yl)ethyl phosphate + 4-amino-2-methyl-5-(diphosphooxymethyl)pyrimidine + 2 H(+) = thiamine phosphate + CO2 + diphosphate</text>
        <dbReference type="Rhea" id="RHEA:47848"/>
        <dbReference type="ChEBI" id="CHEBI:15378"/>
        <dbReference type="ChEBI" id="CHEBI:16526"/>
        <dbReference type="ChEBI" id="CHEBI:33019"/>
        <dbReference type="ChEBI" id="CHEBI:37575"/>
        <dbReference type="ChEBI" id="CHEBI:57841"/>
        <dbReference type="ChEBI" id="CHEBI:62890"/>
        <dbReference type="EC" id="2.5.1.3"/>
    </reaction>
</comment>
<evidence type="ECO:0000256" key="10">
    <source>
        <dbReference type="HAMAP-Rule" id="MF_00097"/>
    </source>
</evidence>
<dbReference type="EC" id="2.5.1.3" evidence="10"/>
<feature type="domain" description="Thiamine phosphate synthase/TenI" evidence="13">
    <location>
        <begin position="9"/>
        <end position="196"/>
    </location>
</feature>
<comment type="similarity">
    <text evidence="10 11">Belongs to the thiamine-phosphate synthase family.</text>
</comment>
<keyword evidence="6 10" id="KW-0784">Thiamine biosynthesis</keyword>
<dbReference type="InterPro" id="IPR022998">
    <property type="entry name" value="ThiamineP_synth_TenI"/>
</dbReference>
<comment type="function">
    <text evidence="1 10">Condenses 4-methyl-5-(beta-hydroxyethyl)thiazole monophosphate (THZ-P) and 2-methyl-4-amino-5-hydroxymethyl pyrimidine pyrophosphate (HMP-PP) to form thiamine monophosphate (TMP).</text>
</comment>
<protein>
    <recommendedName>
        <fullName evidence="10">Thiamine-phosphate synthase</fullName>
        <shortName evidence="10">TP synthase</shortName>
        <shortName evidence="10">TPS</shortName>
        <ecNumber evidence="10">2.5.1.3</ecNumber>
    </recommendedName>
    <alternativeName>
        <fullName evidence="10">Thiamine-phosphate pyrophosphorylase</fullName>
        <shortName evidence="10">TMP pyrophosphorylase</shortName>
        <shortName evidence="10">TMP-PPase</shortName>
    </alternativeName>
</protein>
<dbReference type="RefSeq" id="WP_013770814.1">
    <property type="nucleotide sequence ID" value="NC_015514.1"/>
</dbReference>
<dbReference type="InterPro" id="IPR013785">
    <property type="entry name" value="Aldolase_TIM"/>
</dbReference>
<evidence type="ECO:0000256" key="4">
    <source>
        <dbReference type="ARBA" id="ARBA00022723"/>
    </source>
</evidence>
<dbReference type="KEGG" id="cfi:Celf_1656"/>
<evidence type="ECO:0000256" key="2">
    <source>
        <dbReference type="ARBA" id="ARBA00005165"/>
    </source>
</evidence>
<feature type="binding site" evidence="10">
    <location>
        <begin position="193"/>
        <end position="194"/>
    </location>
    <ligand>
        <name>2-[(2R,5Z)-2-carboxy-4-methylthiazol-5(2H)-ylidene]ethyl phosphate</name>
        <dbReference type="ChEBI" id="CHEBI:62899"/>
    </ligand>
</feature>
<evidence type="ECO:0000256" key="9">
    <source>
        <dbReference type="ARBA" id="ARBA00047883"/>
    </source>
</evidence>
<sequence>MSALPGGAYLVLDADTCAAAARRPADVARAAVDAGVRVLQVRAKRAPVRDLVALTVEVAQAVRGSGATLLVDDRVDVALVVRARGVEVDGVHVGQSDLDVADVRRLLGPDAVVGVSAATPAELARVDAGLVDYVGSGPVRGTPTKPDAGPPLGLDGLRAAVAATTLPVVAIGGLGVADAGAVRQTGAHGLAVVSAVCAAADPTRAAQDLVDAWGPTPAPVVGAVATGASR</sequence>
<evidence type="ECO:0000256" key="8">
    <source>
        <dbReference type="ARBA" id="ARBA00047851"/>
    </source>
</evidence>
<evidence type="ECO:0000313" key="15">
    <source>
        <dbReference type="Proteomes" id="UP000008460"/>
    </source>
</evidence>
<keyword evidence="15" id="KW-1185">Reference proteome</keyword>
<comment type="pathway">
    <text evidence="2 10 12">Cofactor biosynthesis; thiamine diphosphate biosynthesis; thiamine phosphate from 4-amino-2-methyl-5-diphosphomethylpyrimidine and 4-methyl-5-(2-phosphoethyl)-thiazole: step 1/1.</text>
</comment>
<comment type="catalytic activity">
    <reaction evidence="7 10 11">
        <text>4-methyl-5-(2-phosphooxyethyl)-thiazole + 4-amino-2-methyl-5-(diphosphooxymethyl)pyrimidine + H(+) = thiamine phosphate + diphosphate</text>
        <dbReference type="Rhea" id="RHEA:22328"/>
        <dbReference type="ChEBI" id="CHEBI:15378"/>
        <dbReference type="ChEBI" id="CHEBI:33019"/>
        <dbReference type="ChEBI" id="CHEBI:37575"/>
        <dbReference type="ChEBI" id="CHEBI:57841"/>
        <dbReference type="ChEBI" id="CHEBI:58296"/>
        <dbReference type="EC" id="2.5.1.3"/>
    </reaction>
</comment>
<reference evidence="14 15" key="1">
    <citation type="submission" date="2011-04" db="EMBL/GenBank/DDBJ databases">
        <title>Complete sequence of Cellulomonas fimi ATCC 484.</title>
        <authorList>
            <consortium name="US DOE Joint Genome Institute"/>
            <person name="Lucas S."/>
            <person name="Han J."/>
            <person name="Lapidus A."/>
            <person name="Cheng J.-F."/>
            <person name="Goodwin L."/>
            <person name="Pitluck S."/>
            <person name="Peters L."/>
            <person name="Chertkov O."/>
            <person name="Detter J.C."/>
            <person name="Han C."/>
            <person name="Tapia R."/>
            <person name="Land M."/>
            <person name="Hauser L."/>
            <person name="Kyrpides N."/>
            <person name="Ivanova N."/>
            <person name="Ovchinnikova G."/>
            <person name="Pagani I."/>
            <person name="Mead D."/>
            <person name="Brumm P."/>
            <person name="Woyke T."/>
        </authorList>
    </citation>
    <scope>NUCLEOTIDE SEQUENCE [LARGE SCALE GENOMIC DNA]</scope>
    <source>
        <strain evidence="15">ATCC 484 / DSM 20113 / JCM 1341 / NBRC 15513 / NCIMB 8980 / NCTC 7547</strain>
    </source>
</reference>
<dbReference type="UniPathway" id="UPA00060">
    <property type="reaction ID" value="UER00141"/>
</dbReference>
<feature type="binding site" evidence="10">
    <location>
        <position position="173"/>
    </location>
    <ligand>
        <name>2-[(2R,5Z)-2-carboxy-4-methylthiazol-5(2H)-ylidene]ethyl phosphate</name>
        <dbReference type="ChEBI" id="CHEBI:62899"/>
    </ligand>
</feature>
<dbReference type="GO" id="GO:0000287">
    <property type="term" value="F:magnesium ion binding"/>
    <property type="evidence" value="ECO:0007669"/>
    <property type="project" value="UniProtKB-UniRule"/>
</dbReference>
<dbReference type="Proteomes" id="UP000008460">
    <property type="component" value="Chromosome"/>
</dbReference>
<dbReference type="HOGENOM" id="CLU_018272_3_2_11"/>
<evidence type="ECO:0000256" key="3">
    <source>
        <dbReference type="ARBA" id="ARBA00022679"/>
    </source>
</evidence>
<feature type="binding site" evidence="10">
    <location>
        <position position="116"/>
    </location>
    <ligand>
        <name>4-amino-2-methyl-5-(diphosphooxymethyl)pyrimidine</name>
        <dbReference type="ChEBI" id="CHEBI:57841"/>
    </ligand>
</feature>
<gene>
    <name evidence="10" type="primary">thiE</name>
    <name evidence="14" type="ordered locus">Celf_1656</name>
</gene>
<dbReference type="Pfam" id="PF02581">
    <property type="entry name" value="TMP-TENI"/>
    <property type="match status" value="1"/>
</dbReference>
<organism evidence="14 15">
    <name type="scientific">Cellulomonas fimi (strain ATCC 484 / DSM 20113 / JCM 1341 / CCUG 24087 / LMG 16345 / NBRC 15513 / NCIMB 8980 / NCTC 7547 / NRS-133)</name>
    <dbReference type="NCBI Taxonomy" id="590998"/>
    <lineage>
        <taxon>Bacteria</taxon>
        <taxon>Bacillati</taxon>
        <taxon>Actinomycetota</taxon>
        <taxon>Actinomycetes</taxon>
        <taxon>Micrococcales</taxon>
        <taxon>Cellulomonadaceae</taxon>
        <taxon>Cellulomonas</taxon>
    </lineage>
</organism>
<dbReference type="AlphaFoldDB" id="F4H7V4"/>
<dbReference type="PANTHER" id="PTHR20857:SF15">
    <property type="entry name" value="THIAMINE-PHOSPHATE SYNTHASE"/>
    <property type="match status" value="1"/>
</dbReference>
<accession>F4H7V4</accession>
<evidence type="ECO:0000256" key="7">
    <source>
        <dbReference type="ARBA" id="ARBA00047334"/>
    </source>
</evidence>
<feature type="binding site" evidence="10">
    <location>
        <begin position="40"/>
        <end position="44"/>
    </location>
    <ligand>
        <name>4-amino-2-methyl-5-(diphosphooxymethyl)pyrimidine</name>
        <dbReference type="ChEBI" id="CHEBI:57841"/>
    </ligand>
</feature>
<evidence type="ECO:0000256" key="11">
    <source>
        <dbReference type="RuleBase" id="RU003826"/>
    </source>
</evidence>
<name>F4H7V4_CELFA</name>
<feature type="binding site" evidence="10">
    <location>
        <position position="145"/>
    </location>
    <ligand>
        <name>4-amino-2-methyl-5-(diphosphooxymethyl)pyrimidine</name>
        <dbReference type="ChEBI" id="CHEBI:57841"/>
    </ligand>
</feature>
<keyword evidence="3 10" id="KW-0808">Transferase</keyword>
<dbReference type="HAMAP" id="MF_00097">
    <property type="entry name" value="TMP_synthase"/>
    <property type="match status" value="1"/>
</dbReference>
<evidence type="ECO:0000256" key="5">
    <source>
        <dbReference type="ARBA" id="ARBA00022842"/>
    </source>
</evidence>
<evidence type="ECO:0000313" key="14">
    <source>
        <dbReference type="EMBL" id="AEE45788.1"/>
    </source>
</evidence>
<dbReference type="GO" id="GO:0004789">
    <property type="term" value="F:thiamine-phosphate diphosphorylase activity"/>
    <property type="evidence" value="ECO:0007669"/>
    <property type="project" value="UniProtKB-UniRule"/>
</dbReference>
<dbReference type="EMBL" id="CP002666">
    <property type="protein sequence ID" value="AEE45788.1"/>
    <property type="molecule type" value="Genomic_DNA"/>
</dbReference>
<comment type="catalytic activity">
    <reaction evidence="9 10 11">
        <text>2-[(2R,5Z)-2-carboxy-4-methylthiazol-5(2H)-ylidene]ethyl phosphate + 4-amino-2-methyl-5-(diphosphooxymethyl)pyrimidine + 2 H(+) = thiamine phosphate + CO2 + diphosphate</text>
        <dbReference type="Rhea" id="RHEA:47844"/>
        <dbReference type="ChEBI" id="CHEBI:15378"/>
        <dbReference type="ChEBI" id="CHEBI:16526"/>
        <dbReference type="ChEBI" id="CHEBI:33019"/>
        <dbReference type="ChEBI" id="CHEBI:37575"/>
        <dbReference type="ChEBI" id="CHEBI:57841"/>
        <dbReference type="ChEBI" id="CHEBI:62899"/>
        <dbReference type="EC" id="2.5.1.3"/>
    </reaction>
</comment>
<dbReference type="GO" id="GO:0005737">
    <property type="term" value="C:cytoplasm"/>
    <property type="evidence" value="ECO:0007669"/>
    <property type="project" value="TreeGrafter"/>
</dbReference>
<dbReference type="GO" id="GO:0009229">
    <property type="term" value="P:thiamine diphosphate biosynthetic process"/>
    <property type="evidence" value="ECO:0007669"/>
    <property type="project" value="UniProtKB-UniRule"/>
</dbReference>
<feature type="binding site" evidence="10">
    <location>
        <position position="72"/>
    </location>
    <ligand>
        <name>4-amino-2-methyl-5-(diphosphooxymethyl)pyrimidine</name>
        <dbReference type="ChEBI" id="CHEBI:57841"/>
    </ligand>
</feature>
<dbReference type="Gene3D" id="3.20.20.70">
    <property type="entry name" value="Aldolase class I"/>
    <property type="match status" value="1"/>
</dbReference>
<dbReference type="SUPFAM" id="SSF51391">
    <property type="entry name" value="Thiamin phosphate synthase"/>
    <property type="match status" value="1"/>
</dbReference>
<dbReference type="GO" id="GO:0009228">
    <property type="term" value="P:thiamine biosynthetic process"/>
    <property type="evidence" value="ECO:0007669"/>
    <property type="project" value="UniProtKB-KW"/>
</dbReference>
<evidence type="ECO:0000256" key="1">
    <source>
        <dbReference type="ARBA" id="ARBA00003814"/>
    </source>
</evidence>
<feature type="binding site" evidence="10">
    <location>
        <begin position="142"/>
        <end position="144"/>
    </location>
    <ligand>
        <name>2-[(2R,5Z)-2-carboxy-4-methylthiazol-5(2H)-ylidene]ethyl phosphate</name>
        <dbReference type="ChEBI" id="CHEBI:62899"/>
    </ligand>
</feature>
<feature type="binding site" evidence="10">
    <location>
        <position position="73"/>
    </location>
    <ligand>
        <name>Mg(2+)</name>
        <dbReference type="ChEBI" id="CHEBI:18420"/>
    </ligand>
</feature>
<keyword evidence="4 10" id="KW-0479">Metal-binding</keyword>
<dbReference type="NCBIfam" id="TIGR00693">
    <property type="entry name" value="thiE"/>
    <property type="match status" value="1"/>
</dbReference>
<evidence type="ECO:0000256" key="6">
    <source>
        <dbReference type="ARBA" id="ARBA00022977"/>
    </source>
</evidence>
<dbReference type="PANTHER" id="PTHR20857">
    <property type="entry name" value="THIAMINE-PHOSPHATE PYROPHOSPHORYLASE"/>
    <property type="match status" value="1"/>
</dbReference>
<dbReference type="eggNOG" id="COG0352">
    <property type="taxonomic scope" value="Bacteria"/>
</dbReference>
<keyword evidence="5 10" id="KW-0460">Magnesium</keyword>